<organism evidence="2 3">
    <name type="scientific">Platanthera zijinensis</name>
    <dbReference type="NCBI Taxonomy" id="2320716"/>
    <lineage>
        <taxon>Eukaryota</taxon>
        <taxon>Viridiplantae</taxon>
        <taxon>Streptophyta</taxon>
        <taxon>Embryophyta</taxon>
        <taxon>Tracheophyta</taxon>
        <taxon>Spermatophyta</taxon>
        <taxon>Magnoliopsida</taxon>
        <taxon>Liliopsida</taxon>
        <taxon>Asparagales</taxon>
        <taxon>Orchidaceae</taxon>
        <taxon>Orchidoideae</taxon>
        <taxon>Orchideae</taxon>
        <taxon>Orchidinae</taxon>
        <taxon>Platanthera</taxon>
    </lineage>
</organism>
<name>A0AAP0AUW5_9ASPA</name>
<protein>
    <submittedName>
        <fullName evidence="2">Uncharacterized protein</fullName>
    </submittedName>
</protein>
<dbReference type="InterPro" id="IPR043502">
    <property type="entry name" value="DNA/RNA_pol_sf"/>
</dbReference>
<dbReference type="Proteomes" id="UP001418222">
    <property type="component" value="Unassembled WGS sequence"/>
</dbReference>
<evidence type="ECO:0000313" key="2">
    <source>
        <dbReference type="EMBL" id="KAK8915983.1"/>
    </source>
</evidence>
<dbReference type="PANTHER" id="PTHR24559">
    <property type="entry name" value="TRANSPOSON TY3-I GAG-POL POLYPROTEIN"/>
    <property type="match status" value="1"/>
</dbReference>
<proteinExistence type="predicted"/>
<sequence>MESDAQKYKIEMLMGDILATGTICASPFSSLVLLVRKKDDNCRFCIDYRELIKVTIPDKFPIQSYRSY</sequence>
<accession>A0AAP0AUW5</accession>
<comment type="caution">
    <text evidence="2">The sequence shown here is derived from an EMBL/GenBank/DDBJ whole genome shotgun (WGS) entry which is preliminary data.</text>
</comment>
<keyword evidence="1" id="KW-1133">Transmembrane helix</keyword>
<dbReference type="EMBL" id="JBBWWQ010000020">
    <property type="protein sequence ID" value="KAK8915983.1"/>
    <property type="molecule type" value="Genomic_DNA"/>
</dbReference>
<feature type="transmembrane region" description="Helical" evidence="1">
    <location>
        <begin position="12"/>
        <end position="35"/>
    </location>
</feature>
<dbReference type="Gene3D" id="3.10.10.10">
    <property type="entry name" value="HIV Type 1 Reverse Transcriptase, subunit A, domain 1"/>
    <property type="match status" value="1"/>
</dbReference>
<dbReference type="PANTHER" id="PTHR24559:SF444">
    <property type="entry name" value="REVERSE TRANSCRIPTASE DOMAIN-CONTAINING PROTEIN"/>
    <property type="match status" value="1"/>
</dbReference>
<keyword evidence="1" id="KW-0472">Membrane</keyword>
<dbReference type="AlphaFoldDB" id="A0AAP0AUW5"/>
<dbReference type="InterPro" id="IPR053134">
    <property type="entry name" value="RNA-dir_DNA_polymerase"/>
</dbReference>
<keyword evidence="1" id="KW-0812">Transmembrane</keyword>
<dbReference type="SUPFAM" id="SSF56672">
    <property type="entry name" value="DNA/RNA polymerases"/>
    <property type="match status" value="1"/>
</dbReference>
<evidence type="ECO:0000256" key="1">
    <source>
        <dbReference type="SAM" id="Phobius"/>
    </source>
</evidence>
<gene>
    <name evidence="2" type="ORF">KSP39_PZI023142</name>
</gene>
<keyword evidence="3" id="KW-1185">Reference proteome</keyword>
<reference evidence="2 3" key="1">
    <citation type="journal article" date="2022" name="Nat. Plants">
        <title>Genomes of leafy and leafless Platanthera orchids illuminate the evolution of mycoheterotrophy.</title>
        <authorList>
            <person name="Li M.H."/>
            <person name="Liu K.W."/>
            <person name="Li Z."/>
            <person name="Lu H.C."/>
            <person name="Ye Q.L."/>
            <person name="Zhang D."/>
            <person name="Wang J.Y."/>
            <person name="Li Y.F."/>
            <person name="Zhong Z.M."/>
            <person name="Liu X."/>
            <person name="Yu X."/>
            <person name="Liu D.K."/>
            <person name="Tu X.D."/>
            <person name="Liu B."/>
            <person name="Hao Y."/>
            <person name="Liao X.Y."/>
            <person name="Jiang Y.T."/>
            <person name="Sun W.H."/>
            <person name="Chen J."/>
            <person name="Chen Y.Q."/>
            <person name="Ai Y."/>
            <person name="Zhai J.W."/>
            <person name="Wu S.S."/>
            <person name="Zhou Z."/>
            <person name="Hsiao Y.Y."/>
            <person name="Wu W.L."/>
            <person name="Chen Y.Y."/>
            <person name="Lin Y.F."/>
            <person name="Hsu J.L."/>
            <person name="Li C.Y."/>
            <person name="Wang Z.W."/>
            <person name="Zhao X."/>
            <person name="Zhong W.Y."/>
            <person name="Ma X.K."/>
            <person name="Ma L."/>
            <person name="Huang J."/>
            <person name="Chen G.Z."/>
            <person name="Huang M.Z."/>
            <person name="Huang L."/>
            <person name="Peng D.H."/>
            <person name="Luo Y.B."/>
            <person name="Zou S.Q."/>
            <person name="Chen S.P."/>
            <person name="Lan S."/>
            <person name="Tsai W.C."/>
            <person name="Van de Peer Y."/>
            <person name="Liu Z.J."/>
        </authorList>
    </citation>
    <scope>NUCLEOTIDE SEQUENCE [LARGE SCALE GENOMIC DNA]</scope>
    <source>
        <strain evidence="2">Lor287</strain>
    </source>
</reference>
<evidence type="ECO:0000313" key="3">
    <source>
        <dbReference type="Proteomes" id="UP001418222"/>
    </source>
</evidence>